<sequence>MMRTLQVAPPQRSTLLVVGLLLSWLSGPARAWAQGGAFPDSTHLTAPQLPAVRVQGLRPSRFAVGSRVLTLDSAVLGQYRAGTLADVLLAQTPVYVKNYGPGQLSSISIRGTSARHTAVLWNGFNIMLPSLGESDFALLPTNGATRVDVQYGPAGAAYGNGAVGGAVLLSSPVEWGAGARGSVQADAGSFGLRAGSAEGRFSNQKIAVRGAASYRSALNNFYYDSLSADGPLRRRQPNADFWQWSLTQDATLRVGDRGEVLAAVWLTDADRHIQPSIGSANNHARERDQSRRLQTGYRHVSQRAEWAVRGAWFEDVLNYYNGNLTSSSRVRTTQAQAEYTATFRPNLSLRAGAEAQHFAAQVDGYGRAITENRFSGFALLRYDPRPSLHLSMNLRQAVVPGRRPPLAPTLGAEWQLWANEQQQFSLKGSASRSYRAPTLNERYWRPGGNVNLKPETSLGYEAGLQHHWQPGRSTLHSELTAYQQRVDDWVEWTTHPTLSYDTPQNLRQVRTRGLEASTRLNWQRQRYLFTAQAAYSFTEAEKTRGYANDPSPTGRQLRYVPRHTAAFSTDQSWRHWQLTTALTLTGYRYTDNSATDFLPSYLLLHATLAHTFALPAGCRLIVLAQGYNLTNAVYQNYAYRAMPPRSAVLSVRVAWR</sequence>
<keyword evidence="9 10" id="KW-0998">Cell outer membrane</keyword>
<evidence type="ECO:0000313" key="14">
    <source>
        <dbReference type="EMBL" id="RYU84416.1"/>
    </source>
</evidence>
<protein>
    <submittedName>
        <fullName evidence="14">TonB-dependent receptor</fullName>
    </submittedName>
</protein>
<dbReference type="Gene3D" id="2.170.130.10">
    <property type="entry name" value="TonB-dependent receptor, plug domain"/>
    <property type="match status" value="1"/>
</dbReference>
<dbReference type="PROSITE" id="PS52016">
    <property type="entry name" value="TONB_DEPENDENT_REC_3"/>
    <property type="match status" value="1"/>
</dbReference>
<feature type="domain" description="TonB-dependent receptor-like beta-barrel" evidence="12">
    <location>
        <begin position="226"/>
        <end position="629"/>
    </location>
</feature>
<dbReference type="PANTHER" id="PTHR30069">
    <property type="entry name" value="TONB-DEPENDENT OUTER MEMBRANE RECEPTOR"/>
    <property type="match status" value="1"/>
</dbReference>
<dbReference type="RefSeq" id="WP_129919376.1">
    <property type="nucleotide sequence ID" value="NZ_SEWE01000002.1"/>
</dbReference>
<evidence type="ECO:0000256" key="9">
    <source>
        <dbReference type="ARBA" id="ARBA00023237"/>
    </source>
</evidence>
<proteinExistence type="inferred from homology"/>
<evidence type="ECO:0000256" key="6">
    <source>
        <dbReference type="ARBA" id="ARBA00023077"/>
    </source>
</evidence>
<evidence type="ECO:0000256" key="7">
    <source>
        <dbReference type="ARBA" id="ARBA00023136"/>
    </source>
</evidence>
<dbReference type="Pfam" id="PF07715">
    <property type="entry name" value="Plug"/>
    <property type="match status" value="1"/>
</dbReference>
<comment type="similarity">
    <text evidence="10 11">Belongs to the TonB-dependent receptor family.</text>
</comment>
<evidence type="ECO:0000256" key="4">
    <source>
        <dbReference type="ARBA" id="ARBA00022692"/>
    </source>
</evidence>
<keyword evidence="15" id="KW-1185">Reference proteome</keyword>
<accession>A0A4Q5LHU7</accession>
<evidence type="ECO:0000313" key="15">
    <source>
        <dbReference type="Proteomes" id="UP000294155"/>
    </source>
</evidence>
<evidence type="ECO:0000256" key="8">
    <source>
        <dbReference type="ARBA" id="ARBA00023170"/>
    </source>
</evidence>
<feature type="domain" description="TonB-dependent receptor plug" evidence="13">
    <location>
        <begin position="67"/>
        <end position="166"/>
    </location>
</feature>
<dbReference type="InterPro" id="IPR039426">
    <property type="entry name" value="TonB-dep_rcpt-like"/>
</dbReference>
<name>A0A4Q5LHU7_9BACT</name>
<keyword evidence="3 10" id="KW-1134">Transmembrane beta strand</keyword>
<dbReference type="GO" id="GO:0015344">
    <property type="term" value="F:siderophore uptake transmembrane transporter activity"/>
    <property type="evidence" value="ECO:0007669"/>
    <property type="project" value="TreeGrafter"/>
</dbReference>
<dbReference type="Pfam" id="PF00593">
    <property type="entry name" value="TonB_dep_Rec_b-barrel"/>
    <property type="match status" value="1"/>
</dbReference>
<dbReference type="AlphaFoldDB" id="A0A4Q5LHU7"/>
<gene>
    <name evidence="14" type="ORF">EWM57_01630</name>
</gene>
<dbReference type="OrthoDB" id="9762903at2"/>
<dbReference type="Proteomes" id="UP000294155">
    <property type="component" value="Unassembled WGS sequence"/>
</dbReference>
<dbReference type="SUPFAM" id="SSF56935">
    <property type="entry name" value="Porins"/>
    <property type="match status" value="1"/>
</dbReference>
<dbReference type="InterPro" id="IPR037066">
    <property type="entry name" value="Plug_dom_sf"/>
</dbReference>
<keyword evidence="5" id="KW-0732">Signal</keyword>
<dbReference type="EMBL" id="SEWE01000002">
    <property type="protein sequence ID" value="RYU84416.1"/>
    <property type="molecule type" value="Genomic_DNA"/>
</dbReference>
<comment type="subcellular location">
    <subcellularLocation>
        <location evidence="1 10">Cell outer membrane</location>
        <topology evidence="1 10">Multi-pass membrane protein</topology>
    </subcellularLocation>
</comment>
<evidence type="ECO:0000256" key="1">
    <source>
        <dbReference type="ARBA" id="ARBA00004571"/>
    </source>
</evidence>
<keyword evidence="4 10" id="KW-0812">Transmembrane</keyword>
<evidence type="ECO:0000256" key="11">
    <source>
        <dbReference type="RuleBase" id="RU003357"/>
    </source>
</evidence>
<dbReference type="InterPro" id="IPR000531">
    <property type="entry name" value="Beta-barrel_TonB"/>
</dbReference>
<dbReference type="PANTHER" id="PTHR30069:SF29">
    <property type="entry name" value="HEMOGLOBIN AND HEMOGLOBIN-HAPTOGLOBIN-BINDING PROTEIN 1-RELATED"/>
    <property type="match status" value="1"/>
</dbReference>
<dbReference type="InterPro" id="IPR012910">
    <property type="entry name" value="Plug_dom"/>
</dbReference>
<keyword evidence="7 10" id="KW-0472">Membrane</keyword>
<dbReference type="GO" id="GO:0009279">
    <property type="term" value="C:cell outer membrane"/>
    <property type="evidence" value="ECO:0007669"/>
    <property type="project" value="UniProtKB-SubCell"/>
</dbReference>
<evidence type="ECO:0000259" key="13">
    <source>
        <dbReference type="Pfam" id="PF07715"/>
    </source>
</evidence>
<reference evidence="14 15" key="1">
    <citation type="submission" date="2019-02" db="EMBL/GenBank/DDBJ databases">
        <title>Bacterial novel species isolated from soil.</title>
        <authorList>
            <person name="Jung H.-Y."/>
        </authorList>
    </citation>
    <scope>NUCLEOTIDE SEQUENCE [LARGE SCALE GENOMIC DNA]</scope>
    <source>
        <strain evidence="14 15">1-3-3-3</strain>
    </source>
</reference>
<keyword evidence="8 14" id="KW-0675">Receptor</keyword>
<evidence type="ECO:0000256" key="3">
    <source>
        <dbReference type="ARBA" id="ARBA00022452"/>
    </source>
</evidence>
<evidence type="ECO:0000256" key="5">
    <source>
        <dbReference type="ARBA" id="ARBA00022729"/>
    </source>
</evidence>
<keyword evidence="2 10" id="KW-0813">Transport</keyword>
<evidence type="ECO:0000256" key="2">
    <source>
        <dbReference type="ARBA" id="ARBA00022448"/>
    </source>
</evidence>
<dbReference type="Gene3D" id="2.40.170.20">
    <property type="entry name" value="TonB-dependent receptor, beta-barrel domain"/>
    <property type="match status" value="1"/>
</dbReference>
<comment type="caution">
    <text evidence="14">The sequence shown here is derived from an EMBL/GenBank/DDBJ whole genome shotgun (WGS) entry which is preliminary data.</text>
</comment>
<organism evidence="14 15">
    <name type="scientific">Hymenobacter persicinus</name>
    <dbReference type="NCBI Taxonomy" id="2025506"/>
    <lineage>
        <taxon>Bacteria</taxon>
        <taxon>Pseudomonadati</taxon>
        <taxon>Bacteroidota</taxon>
        <taxon>Cytophagia</taxon>
        <taxon>Cytophagales</taxon>
        <taxon>Hymenobacteraceae</taxon>
        <taxon>Hymenobacter</taxon>
    </lineage>
</organism>
<evidence type="ECO:0000256" key="10">
    <source>
        <dbReference type="PROSITE-ProRule" id="PRU01360"/>
    </source>
</evidence>
<keyword evidence="6 11" id="KW-0798">TonB box</keyword>
<dbReference type="InterPro" id="IPR036942">
    <property type="entry name" value="Beta-barrel_TonB_sf"/>
</dbReference>
<evidence type="ECO:0000259" key="12">
    <source>
        <dbReference type="Pfam" id="PF00593"/>
    </source>
</evidence>
<dbReference type="GO" id="GO:0044718">
    <property type="term" value="P:siderophore transmembrane transport"/>
    <property type="evidence" value="ECO:0007669"/>
    <property type="project" value="TreeGrafter"/>
</dbReference>